<reference evidence="2 3" key="1">
    <citation type="submission" date="2020-08" db="EMBL/GenBank/DDBJ databases">
        <title>Amycolatopsis echigonensis JCM 21831.</title>
        <authorList>
            <person name="Tedsree N."/>
            <person name="Kuncharoen N."/>
            <person name="Likhitwitayawuid K."/>
            <person name="Tanasupawat S."/>
        </authorList>
    </citation>
    <scope>NUCLEOTIDE SEQUENCE [LARGE SCALE GENOMIC DNA]</scope>
    <source>
        <strain evidence="2 3">JCM 21831</strain>
    </source>
</reference>
<dbReference type="SUPFAM" id="SSF103247">
    <property type="entry name" value="TT1751-like"/>
    <property type="match status" value="1"/>
</dbReference>
<feature type="domain" description="DUF302" evidence="1">
    <location>
        <begin position="51"/>
        <end position="114"/>
    </location>
</feature>
<dbReference type="Pfam" id="PF03625">
    <property type="entry name" value="DUF302"/>
    <property type="match status" value="1"/>
</dbReference>
<dbReference type="CDD" id="cd14797">
    <property type="entry name" value="DUF302"/>
    <property type="match status" value="1"/>
</dbReference>
<organism evidence="2 3">
    <name type="scientific">Amycolatopsis echigonensis</name>
    <dbReference type="NCBI Taxonomy" id="2576905"/>
    <lineage>
        <taxon>Bacteria</taxon>
        <taxon>Bacillati</taxon>
        <taxon>Actinomycetota</taxon>
        <taxon>Actinomycetes</taxon>
        <taxon>Pseudonocardiales</taxon>
        <taxon>Pseudonocardiaceae</taxon>
        <taxon>Amycolatopsis</taxon>
    </lineage>
</organism>
<evidence type="ECO:0000259" key="1">
    <source>
        <dbReference type="Pfam" id="PF03625"/>
    </source>
</evidence>
<gene>
    <name evidence="2" type="ORF">H5411_12320</name>
</gene>
<dbReference type="AlphaFoldDB" id="A0A8E2B3E5"/>
<proteinExistence type="predicted"/>
<name>A0A8E2B3E5_9PSEU</name>
<dbReference type="InterPro" id="IPR035923">
    <property type="entry name" value="TT1751-like_sf"/>
</dbReference>
<sequence>MPNTPPGICRTEGAIVKLGLSRTYRGAGFDEVMARTRAALAAAGFGVLTEIDVQATLREKLDERMERYTILGACNPALAHRALEATREIGLLLPCNVVVRENGAGETVVEAINPAVMAEVAPAAGVSEVAGEAAELLESALNAVDRELA</sequence>
<protein>
    <submittedName>
        <fullName evidence="2">DUF302 domain-containing protein</fullName>
    </submittedName>
</protein>
<evidence type="ECO:0000313" key="3">
    <source>
        <dbReference type="Proteomes" id="UP000550260"/>
    </source>
</evidence>
<dbReference type="Gene3D" id="3.30.310.70">
    <property type="entry name" value="TT1751-like domain"/>
    <property type="match status" value="1"/>
</dbReference>
<accession>A0A8E2B3E5</accession>
<dbReference type="InterPro" id="IPR005180">
    <property type="entry name" value="DUF302"/>
</dbReference>
<dbReference type="PANTHER" id="PTHR38342">
    <property type="entry name" value="SLR5037 PROTEIN"/>
    <property type="match status" value="1"/>
</dbReference>
<comment type="caution">
    <text evidence="2">The sequence shown here is derived from an EMBL/GenBank/DDBJ whole genome shotgun (WGS) entry which is preliminary data.</text>
</comment>
<dbReference type="EMBL" id="JACJHR010000014">
    <property type="protein sequence ID" value="MBB2499907.1"/>
    <property type="molecule type" value="Genomic_DNA"/>
</dbReference>
<evidence type="ECO:0000313" key="2">
    <source>
        <dbReference type="EMBL" id="MBB2499907.1"/>
    </source>
</evidence>
<dbReference type="PANTHER" id="PTHR38342:SF1">
    <property type="entry name" value="SLR5037 PROTEIN"/>
    <property type="match status" value="1"/>
</dbReference>
<dbReference type="Proteomes" id="UP000550260">
    <property type="component" value="Unassembled WGS sequence"/>
</dbReference>